<dbReference type="CDD" id="cd00397">
    <property type="entry name" value="DNA_BRE_C"/>
    <property type="match status" value="1"/>
</dbReference>
<dbReference type="PANTHER" id="PTHR30349">
    <property type="entry name" value="PHAGE INTEGRASE-RELATED"/>
    <property type="match status" value="1"/>
</dbReference>
<dbReference type="InterPro" id="IPR050090">
    <property type="entry name" value="Tyrosine_recombinase_XerCD"/>
</dbReference>
<gene>
    <name evidence="8" type="ORF">ACFPQ6_13105</name>
</gene>
<dbReference type="Gene3D" id="1.10.150.130">
    <property type="match status" value="1"/>
</dbReference>
<evidence type="ECO:0000313" key="8">
    <source>
        <dbReference type="EMBL" id="MFC5849246.1"/>
    </source>
</evidence>
<dbReference type="PROSITE" id="PS51898">
    <property type="entry name" value="TYR_RECOMBINASE"/>
    <property type="match status" value="1"/>
</dbReference>
<dbReference type="Proteomes" id="UP001595979">
    <property type="component" value="Unassembled WGS sequence"/>
</dbReference>
<evidence type="ECO:0000256" key="2">
    <source>
        <dbReference type="ARBA" id="ARBA00023125"/>
    </source>
</evidence>
<evidence type="ECO:0000256" key="5">
    <source>
        <dbReference type="SAM" id="MobiDB-lite"/>
    </source>
</evidence>
<evidence type="ECO:0000256" key="4">
    <source>
        <dbReference type="PROSITE-ProRule" id="PRU01248"/>
    </source>
</evidence>
<dbReference type="SUPFAM" id="SSF56349">
    <property type="entry name" value="DNA breaking-rejoining enzymes"/>
    <property type="match status" value="1"/>
</dbReference>
<keyword evidence="3" id="KW-0233">DNA recombination</keyword>
<protein>
    <submittedName>
        <fullName evidence="8">Tyrosine-type recombinase/integrase</fullName>
    </submittedName>
</protein>
<accession>A0ABW1DNS3</accession>
<dbReference type="RefSeq" id="WP_380050194.1">
    <property type="nucleotide sequence ID" value="NZ_JBHSOH010000016.1"/>
</dbReference>
<comment type="caution">
    <text evidence="8">The sequence shown here is derived from an EMBL/GenBank/DDBJ whole genome shotgun (WGS) entry which is preliminary data.</text>
</comment>
<feature type="region of interest" description="Disordered" evidence="5">
    <location>
        <begin position="1"/>
        <end position="25"/>
    </location>
</feature>
<organism evidence="8 9">
    <name type="scientific">Deinococcus petrolearius</name>
    <dbReference type="NCBI Taxonomy" id="1751295"/>
    <lineage>
        <taxon>Bacteria</taxon>
        <taxon>Thermotogati</taxon>
        <taxon>Deinococcota</taxon>
        <taxon>Deinococci</taxon>
        <taxon>Deinococcales</taxon>
        <taxon>Deinococcaceae</taxon>
        <taxon>Deinococcus</taxon>
    </lineage>
</organism>
<evidence type="ECO:0000256" key="3">
    <source>
        <dbReference type="ARBA" id="ARBA00023172"/>
    </source>
</evidence>
<dbReference type="PANTHER" id="PTHR30349:SF81">
    <property type="entry name" value="TYROSINE RECOMBINASE XERC"/>
    <property type="match status" value="1"/>
</dbReference>
<dbReference type="PROSITE" id="PS51900">
    <property type="entry name" value="CB"/>
    <property type="match status" value="1"/>
</dbReference>
<sequence>MTCFSPVPPDHSPQARTNASGSATSTPDYHLLPWLLTLDDTALTHWATQAARTKNDDQLELIVQIYLLHAGRNQARTSPHTLQTYRRGLRAFLTWAADADLNLLVPERRELAAYRAHLQQRPGRGKRGKRHLAPTTVATLLSVAQLLYRALRWTGVIEGHLPEPVRSAADATAGIVKNPPYDQDLDALLPRATPEAQALLLLCAHSGLRITEALSARRSHHRGPLLEVRGKGSKIRRVPLSARTRAALLAVPAAADQDAYFTWTYNQAYYHMQTLFHGAGVPWRGFHAARKTAASRLYQQTRDFTRVALFLGHDSADTTRRYVKVNDDDVAAEIEAW</sequence>
<proteinExistence type="predicted"/>
<dbReference type="Pfam" id="PF02899">
    <property type="entry name" value="Phage_int_SAM_1"/>
    <property type="match status" value="1"/>
</dbReference>
<dbReference type="InterPro" id="IPR013762">
    <property type="entry name" value="Integrase-like_cat_sf"/>
</dbReference>
<keyword evidence="9" id="KW-1185">Reference proteome</keyword>
<evidence type="ECO:0000259" key="6">
    <source>
        <dbReference type="PROSITE" id="PS51898"/>
    </source>
</evidence>
<feature type="domain" description="Tyr recombinase" evidence="6">
    <location>
        <begin position="174"/>
        <end position="335"/>
    </location>
</feature>
<evidence type="ECO:0000313" key="9">
    <source>
        <dbReference type="Proteomes" id="UP001595979"/>
    </source>
</evidence>
<dbReference type="InterPro" id="IPR002104">
    <property type="entry name" value="Integrase_catalytic"/>
</dbReference>
<dbReference type="Pfam" id="PF00589">
    <property type="entry name" value="Phage_integrase"/>
    <property type="match status" value="1"/>
</dbReference>
<reference evidence="9" key="1">
    <citation type="journal article" date="2019" name="Int. J. Syst. Evol. Microbiol.">
        <title>The Global Catalogue of Microorganisms (GCM) 10K type strain sequencing project: providing services to taxonomists for standard genome sequencing and annotation.</title>
        <authorList>
            <consortium name="The Broad Institute Genomics Platform"/>
            <consortium name="The Broad Institute Genome Sequencing Center for Infectious Disease"/>
            <person name="Wu L."/>
            <person name="Ma J."/>
        </authorList>
    </citation>
    <scope>NUCLEOTIDE SEQUENCE [LARGE SCALE GENOMIC DNA]</scope>
    <source>
        <strain evidence="9">CGMCC 1.15053</strain>
    </source>
</reference>
<feature type="compositionally biased region" description="Polar residues" evidence="5">
    <location>
        <begin position="14"/>
        <end position="25"/>
    </location>
</feature>
<name>A0ABW1DNS3_9DEIO</name>
<evidence type="ECO:0000256" key="1">
    <source>
        <dbReference type="ARBA" id="ARBA00022908"/>
    </source>
</evidence>
<dbReference type="Gene3D" id="1.10.443.10">
    <property type="entry name" value="Intergrase catalytic core"/>
    <property type="match status" value="1"/>
</dbReference>
<feature type="domain" description="Core-binding (CB)" evidence="7">
    <location>
        <begin position="57"/>
        <end position="152"/>
    </location>
</feature>
<dbReference type="InterPro" id="IPR044068">
    <property type="entry name" value="CB"/>
</dbReference>
<dbReference type="EMBL" id="JBHSOH010000016">
    <property type="protein sequence ID" value="MFC5849246.1"/>
    <property type="molecule type" value="Genomic_DNA"/>
</dbReference>
<dbReference type="InterPro" id="IPR004107">
    <property type="entry name" value="Integrase_SAM-like_N"/>
</dbReference>
<feature type="compositionally biased region" description="Pro residues" evidence="5">
    <location>
        <begin position="1"/>
        <end position="11"/>
    </location>
</feature>
<dbReference type="InterPro" id="IPR011010">
    <property type="entry name" value="DNA_brk_join_enz"/>
</dbReference>
<keyword evidence="2 4" id="KW-0238">DNA-binding</keyword>
<keyword evidence="1" id="KW-0229">DNA integration</keyword>
<dbReference type="InterPro" id="IPR010998">
    <property type="entry name" value="Integrase_recombinase_N"/>
</dbReference>
<evidence type="ECO:0000259" key="7">
    <source>
        <dbReference type="PROSITE" id="PS51900"/>
    </source>
</evidence>